<dbReference type="GO" id="GO:0042546">
    <property type="term" value="P:cell wall biogenesis"/>
    <property type="evidence" value="ECO:0007669"/>
    <property type="project" value="InterPro"/>
</dbReference>
<dbReference type="STRING" id="1348612.A0A397GN82"/>
<proteinExistence type="predicted"/>
<dbReference type="GO" id="GO:0006078">
    <property type="term" value="P:(1-&gt;6)-beta-D-glucan biosynthetic process"/>
    <property type="evidence" value="ECO:0007669"/>
    <property type="project" value="InterPro"/>
</dbReference>
<organism evidence="6 7">
    <name type="scientific">Diversispora epigaea</name>
    <dbReference type="NCBI Taxonomy" id="1348612"/>
    <lineage>
        <taxon>Eukaryota</taxon>
        <taxon>Fungi</taxon>
        <taxon>Fungi incertae sedis</taxon>
        <taxon>Mucoromycota</taxon>
        <taxon>Glomeromycotina</taxon>
        <taxon>Glomeromycetes</taxon>
        <taxon>Diversisporales</taxon>
        <taxon>Diversisporaceae</taxon>
        <taxon>Diversispora</taxon>
    </lineage>
</organism>
<dbReference type="Proteomes" id="UP000266861">
    <property type="component" value="Unassembled WGS sequence"/>
</dbReference>
<evidence type="ECO:0000313" key="6">
    <source>
        <dbReference type="EMBL" id="RHZ51188.1"/>
    </source>
</evidence>
<name>A0A397GN82_9GLOM</name>
<evidence type="ECO:0000256" key="4">
    <source>
        <dbReference type="SAM" id="SignalP"/>
    </source>
</evidence>
<dbReference type="PANTHER" id="PTHR28154">
    <property type="entry name" value="CELL WALL SYNTHESIS PROTEIN KNH1-RELATED"/>
    <property type="match status" value="1"/>
</dbReference>
<feature type="region of interest" description="Disordered" evidence="2">
    <location>
        <begin position="124"/>
        <end position="213"/>
    </location>
</feature>
<evidence type="ECO:0000256" key="1">
    <source>
        <dbReference type="ARBA" id="ARBA00022729"/>
    </source>
</evidence>
<gene>
    <name evidence="6" type="ORF">Glove_482g71</name>
</gene>
<feature type="signal peptide" evidence="4">
    <location>
        <begin position="1"/>
        <end position="18"/>
    </location>
</feature>
<keyword evidence="7" id="KW-1185">Reference proteome</keyword>
<sequence>MKFLSLLCLIGLIYTVQAGLYTNTPYDGIIWKGGSTVSINWVDDNKKPSLAELDSLTIELCAGTEKSQYFVATIATGVKGTALTVSYSVPTTLGPEGDFYFIKYSQGSNIFYSARFTITGISGTIPDFDPNNPNKPPTTTKKDGPSPSPKDANNSTTETDKSSSVNTATTGKPKASGSASASAGPGNSNGLTNGPAPTSSSSPSASSTTSKSDSQINYPYSFLMSFFTIAALVMSASLVY</sequence>
<feature type="compositionally biased region" description="Low complexity" evidence="2">
    <location>
        <begin position="171"/>
        <end position="213"/>
    </location>
</feature>
<feature type="compositionally biased region" description="Polar residues" evidence="2">
    <location>
        <begin position="152"/>
        <end position="170"/>
    </location>
</feature>
<reference evidence="6 7" key="1">
    <citation type="submission" date="2018-08" db="EMBL/GenBank/DDBJ databases">
        <title>Genome and evolution of the arbuscular mycorrhizal fungus Diversispora epigaea (formerly Glomus versiforme) and its bacterial endosymbionts.</title>
        <authorList>
            <person name="Sun X."/>
            <person name="Fei Z."/>
            <person name="Harrison M."/>
        </authorList>
    </citation>
    <scope>NUCLEOTIDE SEQUENCE [LARGE SCALE GENOMIC DNA]</scope>
    <source>
        <strain evidence="6 7">IT104</strain>
    </source>
</reference>
<protein>
    <recommendedName>
        <fullName evidence="5">Yeast cell wall synthesis Kre9/Knh1-like N-terminal domain-containing protein</fullName>
    </recommendedName>
</protein>
<keyword evidence="3" id="KW-0472">Membrane</keyword>
<feature type="transmembrane region" description="Helical" evidence="3">
    <location>
        <begin position="218"/>
        <end position="239"/>
    </location>
</feature>
<feature type="chain" id="PRO_5017376839" description="Yeast cell wall synthesis Kre9/Knh1-like N-terminal domain-containing protein" evidence="4">
    <location>
        <begin position="19"/>
        <end position="240"/>
    </location>
</feature>
<evidence type="ECO:0000313" key="7">
    <source>
        <dbReference type="Proteomes" id="UP000266861"/>
    </source>
</evidence>
<dbReference type="InterPro" id="IPR018466">
    <property type="entry name" value="Kre9/Knh1-like_N"/>
</dbReference>
<dbReference type="EMBL" id="PQFF01000421">
    <property type="protein sequence ID" value="RHZ51188.1"/>
    <property type="molecule type" value="Genomic_DNA"/>
</dbReference>
<feature type="domain" description="Yeast cell wall synthesis Kre9/Knh1-like N-terminal" evidence="5">
    <location>
        <begin position="25"/>
        <end position="118"/>
    </location>
</feature>
<dbReference type="OrthoDB" id="2432613at2759"/>
<evidence type="ECO:0000259" key="5">
    <source>
        <dbReference type="Pfam" id="PF10342"/>
    </source>
</evidence>
<dbReference type="PANTHER" id="PTHR28154:SF1">
    <property type="entry name" value="CELL WALL SYNTHESIS PROTEIN KNH1-RELATED"/>
    <property type="match status" value="1"/>
</dbReference>
<keyword evidence="3" id="KW-1133">Transmembrane helix</keyword>
<comment type="caution">
    <text evidence="6">The sequence shown here is derived from an EMBL/GenBank/DDBJ whole genome shotgun (WGS) entry which is preliminary data.</text>
</comment>
<keyword evidence="1 4" id="KW-0732">Signal</keyword>
<evidence type="ECO:0000256" key="3">
    <source>
        <dbReference type="SAM" id="Phobius"/>
    </source>
</evidence>
<dbReference type="Pfam" id="PF10342">
    <property type="entry name" value="Kre9_KNH"/>
    <property type="match status" value="1"/>
</dbReference>
<evidence type="ECO:0000256" key="2">
    <source>
        <dbReference type="SAM" id="MobiDB-lite"/>
    </source>
</evidence>
<dbReference type="InterPro" id="IPR045328">
    <property type="entry name" value="Kre9/Knh1"/>
</dbReference>
<keyword evidence="3" id="KW-0812">Transmembrane</keyword>
<accession>A0A397GN82</accession>
<dbReference type="AlphaFoldDB" id="A0A397GN82"/>